<dbReference type="OrthoDB" id="844215at2"/>
<dbReference type="Proteomes" id="UP000266292">
    <property type="component" value="Chromosome"/>
</dbReference>
<name>A0A1X9YPX3_9BACT</name>
<evidence type="ECO:0000313" key="2">
    <source>
        <dbReference type="Proteomes" id="UP000266292"/>
    </source>
</evidence>
<protein>
    <recommendedName>
        <fullName evidence="3">DUF748 domain-containing protein</fullName>
    </recommendedName>
</protein>
<keyword evidence="2" id="KW-1185">Reference proteome</keyword>
<dbReference type="KEGG" id="pact:CA264_05125"/>
<sequence length="512" mass="57048">MVQEQSDGVYRLNLHGLEVSPFIGSVSVDSLSLQPDYERWQQLQQQGAKTAGTLLDLRAHAIQLQGVNLLGTLFGSNVDVEQLRLQDPKLLMTLMRKDTTEERKPLHETVKGFMQQLHIGKIAVDNANLRYRESPQTEGFLFSLKKFNLTVDDIKLDSQAYYAPDRAYYAKQMVLEASKAMYFLPGGKYRFMVDTLLVDANKQELLAKQLVLDPLFPLSEVGTAKGKPTSSHKFKAKLLRVEGIDVNAHALHNSYIAQRVLLEEPRLEVFEVQQKTLEKSKKPLPHDLAQRVKEAFLLDTVAIRSGYIRYAEKVPEAQTPGHITFASLNATFSNLTNMPEQTSIQNPTVLEASTRVMGKAQLHVTFRLPLLHKNGYHTLRGSFGETNPEMLNAILVPTSFVRVESGYISSGEFSAELTNDSANGKMTVIYSNLDVEMLTKGAGGKQGLGKEVISEVADWVAIKDSNPMNGEAPRVGNITVTRNPHSSMFSYWKDCLASGFLSSMGLKSKARK</sequence>
<dbReference type="STRING" id="709015.GCA_000472485_01023"/>
<evidence type="ECO:0000313" key="1">
    <source>
        <dbReference type="EMBL" id="ARS34871.1"/>
    </source>
</evidence>
<accession>A0A1X9YPX3</accession>
<evidence type="ECO:0008006" key="3">
    <source>
        <dbReference type="Google" id="ProtNLM"/>
    </source>
</evidence>
<dbReference type="EMBL" id="CP021235">
    <property type="protein sequence ID" value="ARS34871.1"/>
    <property type="molecule type" value="Genomic_DNA"/>
</dbReference>
<reference evidence="2" key="1">
    <citation type="submission" date="2017-05" db="EMBL/GenBank/DDBJ databases">
        <authorList>
            <person name="Ray J."/>
            <person name="Price M."/>
            <person name="Deutschbauer A."/>
        </authorList>
    </citation>
    <scope>NUCLEOTIDE SEQUENCE [LARGE SCALE GENOMIC DNA]</scope>
    <source>
        <strain evidence="2">DSM 19842</strain>
    </source>
</reference>
<gene>
    <name evidence="1" type="ORF">CA264_05125</name>
</gene>
<dbReference type="AlphaFoldDB" id="A0A1X9YPX3"/>
<organism evidence="1 2">
    <name type="scientific">Pontibacter actiniarum</name>
    <dbReference type="NCBI Taxonomy" id="323450"/>
    <lineage>
        <taxon>Bacteria</taxon>
        <taxon>Pseudomonadati</taxon>
        <taxon>Bacteroidota</taxon>
        <taxon>Cytophagia</taxon>
        <taxon>Cytophagales</taxon>
        <taxon>Hymenobacteraceae</taxon>
        <taxon>Pontibacter</taxon>
    </lineage>
</organism>
<proteinExistence type="predicted"/>